<dbReference type="InterPro" id="IPR009875">
    <property type="entry name" value="PilZ_domain"/>
</dbReference>
<keyword evidence="3" id="KW-1185">Reference proteome</keyword>
<accession>A0A0H4VCW0</accession>
<protein>
    <recommendedName>
        <fullName evidence="1">PilZ domain-containing protein</fullName>
    </recommendedName>
</protein>
<evidence type="ECO:0000313" key="2">
    <source>
        <dbReference type="EMBL" id="AKQ40919.2"/>
    </source>
</evidence>
<reference evidence="2 3" key="1">
    <citation type="journal article" date="2015" name="Int. J. Syst. Evol. Microbiol.">
        <title>Erythrobacter atlanticus sp. nov., a bacterium from ocean sediment able to degrade polycyclic aromatic hydrocarbons.</title>
        <authorList>
            <person name="Zhuang L."/>
            <person name="Liu Y."/>
            <person name="Wang L."/>
            <person name="Wang W."/>
            <person name="Shao Z."/>
        </authorList>
    </citation>
    <scope>NUCLEOTIDE SEQUENCE [LARGE SCALE GENOMIC DNA]</scope>
    <source>
        <strain evidence="3">s21-N3</strain>
    </source>
</reference>
<dbReference type="Pfam" id="PF07238">
    <property type="entry name" value="PilZ"/>
    <property type="match status" value="1"/>
</dbReference>
<dbReference type="GO" id="GO:0035438">
    <property type="term" value="F:cyclic-di-GMP binding"/>
    <property type="evidence" value="ECO:0007669"/>
    <property type="project" value="InterPro"/>
</dbReference>
<dbReference type="STRING" id="1648404.CP97_00935"/>
<evidence type="ECO:0000259" key="1">
    <source>
        <dbReference type="Pfam" id="PF07238"/>
    </source>
</evidence>
<sequence>MPGKYYTGFGQPVHVHLCDLSVSGCRFASGNDKLPRGFKLQVIIAGRGPYSATVKWCDDGQCGVTFVTPLTPEAFGQFQNTHNVDFSEHGTPAEFKPMSEHNTQRFC</sequence>
<evidence type="ECO:0000313" key="3">
    <source>
        <dbReference type="Proteomes" id="UP000059113"/>
    </source>
</evidence>
<feature type="domain" description="PilZ" evidence="1">
    <location>
        <begin position="10"/>
        <end position="75"/>
    </location>
</feature>
<dbReference type="Proteomes" id="UP000059113">
    <property type="component" value="Chromosome"/>
</dbReference>
<organism evidence="2 3">
    <name type="scientific">Aurantiacibacter atlanticus</name>
    <dbReference type="NCBI Taxonomy" id="1648404"/>
    <lineage>
        <taxon>Bacteria</taxon>
        <taxon>Pseudomonadati</taxon>
        <taxon>Pseudomonadota</taxon>
        <taxon>Alphaproteobacteria</taxon>
        <taxon>Sphingomonadales</taxon>
        <taxon>Erythrobacteraceae</taxon>
        <taxon>Aurantiacibacter</taxon>
    </lineage>
</organism>
<dbReference type="KEGG" id="ery:CP97_00935"/>
<dbReference type="EMBL" id="CP011310">
    <property type="protein sequence ID" value="AKQ40919.2"/>
    <property type="molecule type" value="Genomic_DNA"/>
</dbReference>
<proteinExistence type="predicted"/>
<name>A0A0H4VCW0_9SPHN</name>
<reference evidence="3" key="2">
    <citation type="submission" date="2015-04" db="EMBL/GenBank/DDBJ databases">
        <title>The complete genome sequence of Erythrobacter sp. s21-N3.</title>
        <authorList>
            <person name="Zhuang L."/>
            <person name="Liu Y."/>
            <person name="Shao Z."/>
        </authorList>
    </citation>
    <scope>NUCLEOTIDE SEQUENCE [LARGE SCALE GENOMIC DNA]</scope>
    <source>
        <strain evidence="3">s21-N3</strain>
    </source>
</reference>
<gene>
    <name evidence="2" type="ORF">CP97_00935</name>
</gene>
<dbReference type="SUPFAM" id="SSF141371">
    <property type="entry name" value="PilZ domain-like"/>
    <property type="match status" value="1"/>
</dbReference>
<dbReference type="AlphaFoldDB" id="A0A0H4VCW0"/>